<keyword evidence="9" id="KW-0472">Membrane</keyword>
<keyword evidence="5" id="KW-0597">Phosphoprotein</keyword>
<feature type="compositionally biased region" description="Low complexity" evidence="12">
    <location>
        <begin position="1598"/>
        <end position="1615"/>
    </location>
</feature>
<evidence type="ECO:0008006" key="15">
    <source>
        <dbReference type="Google" id="ProtNLM"/>
    </source>
</evidence>
<evidence type="ECO:0000313" key="14">
    <source>
        <dbReference type="Proteomes" id="UP001221898"/>
    </source>
</evidence>
<dbReference type="PANTHER" id="PTHR23169">
    <property type="entry name" value="ENVOPLAKIN"/>
    <property type="match status" value="1"/>
</dbReference>
<name>A0AAD7S3U3_9TELE</name>
<dbReference type="FunFam" id="1.20.58.60:FF:000010">
    <property type="entry name" value="plectin isoform X2"/>
    <property type="match status" value="1"/>
</dbReference>
<dbReference type="InterPro" id="IPR035915">
    <property type="entry name" value="Plakin_repeat_sf"/>
</dbReference>
<dbReference type="GO" id="GO:0031101">
    <property type="term" value="P:fin regeneration"/>
    <property type="evidence" value="ECO:0007669"/>
    <property type="project" value="UniProtKB-ARBA"/>
</dbReference>
<evidence type="ECO:0000256" key="9">
    <source>
        <dbReference type="ARBA" id="ARBA00023136"/>
    </source>
</evidence>
<evidence type="ECO:0000256" key="7">
    <source>
        <dbReference type="ARBA" id="ARBA00022949"/>
    </source>
</evidence>
<dbReference type="Proteomes" id="UP001221898">
    <property type="component" value="Unassembled WGS sequence"/>
</dbReference>
<feature type="compositionally biased region" description="Low complexity" evidence="12">
    <location>
        <begin position="1624"/>
        <end position="1661"/>
    </location>
</feature>
<dbReference type="GO" id="GO:0061436">
    <property type="term" value="P:establishment of skin barrier"/>
    <property type="evidence" value="ECO:0007669"/>
    <property type="project" value="UniProtKB-ARBA"/>
</dbReference>
<evidence type="ECO:0000256" key="10">
    <source>
        <dbReference type="ARBA" id="ARBA00056058"/>
    </source>
</evidence>
<comment type="similarity">
    <text evidence="3">Belongs to the plakin or cytolinker family.</text>
</comment>
<evidence type="ECO:0000256" key="2">
    <source>
        <dbReference type="ARBA" id="ARBA00004568"/>
    </source>
</evidence>
<dbReference type="GO" id="GO:0042060">
    <property type="term" value="P:wound healing"/>
    <property type="evidence" value="ECO:0007669"/>
    <property type="project" value="TreeGrafter"/>
</dbReference>
<dbReference type="GO" id="GO:0005198">
    <property type="term" value="F:structural molecule activity"/>
    <property type="evidence" value="ECO:0007669"/>
    <property type="project" value="TreeGrafter"/>
</dbReference>
<dbReference type="FunFam" id="3.90.1290.10:FF:000001">
    <property type="entry name" value="Plectin a"/>
    <property type="match status" value="2"/>
</dbReference>
<protein>
    <recommendedName>
        <fullName evidence="15">Desmoplakin-like</fullName>
    </recommendedName>
</protein>
<dbReference type="FunFam" id="3.30.160.780:FF:000001">
    <property type="entry name" value="Plectin a"/>
    <property type="match status" value="1"/>
</dbReference>
<evidence type="ECO:0000256" key="3">
    <source>
        <dbReference type="ARBA" id="ARBA00009109"/>
    </source>
</evidence>
<feature type="coiled-coil region" evidence="11">
    <location>
        <begin position="659"/>
        <end position="977"/>
    </location>
</feature>
<keyword evidence="14" id="KW-1185">Reference proteome</keyword>
<dbReference type="PANTHER" id="PTHR23169:SF26">
    <property type="entry name" value="DESMOPLAKIN"/>
    <property type="match status" value="1"/>
</dbReference>
<feature type="coiled-coil region" evidence="11">
    <location>
        <begin position="223"/>
        <end position="469"/>
    </location>
</feature>
<reference evidence="13" key="1">
    <citation type="journal article" date="2023" name="Science">
        <title>Genome structures resolve the early diversification of teleost fishes.</title>
        <authorList>
            <person name="Parey E."/>
            <person name="Louis A."/>
            <person name="Montfort J."/>
            <person name="Bouchez O."/>
            <person name="Roques C."/>
            <person name="Iampietro C."/>
            <person name="Lluch J."/>
            <person name="Castinel A."/>
            <person name="Donnadieu C."/>
            <person name="Desvignes T."/>
            <person name="Floi Bucao C."/>
            <person name="Jouanno E."/>
            <person name="Wen M."/>
            <person name="Mejri S."/>
            <person name="Dirks R."/>
            <person name="Jansen H."/>
            <person name="Henkel C."/>
            <person name="Chen W.J."/>
            <person name="Zahm M."/>
            <person name="Cabau C."/>
            <person name="Klopp C."/>
            <person name="Thompson A.W."/>
            <person name="Robinson-Rechavi M."/>
            <person name="Braasch I."/>
            <person name="Lecointre G."/>
            <person name="Bobe J."/>
            <person name="Postlethwait J.H."/>
            <person name="Berthelot C."/>
            <person name="Roest Crollius H."/>
            <person name="Guiguen Y."/>
        </authorList>
    </citation>
    <scope>NUCLEOTIDE SEQUENCE</scope>
    <source>
        <strain evidence="13">NC1722</strain>
    </source>
</reference>
<dbReference type="SUPFAM" id="SSF75399">
    <property type="entry name" value="Plakin repeat"/>
    <property type="match status" value="3"/>
</dbReference>
<evidence type="ECO:0000256" key="8">
    <source>
        <dbReference type="ARBA" id="ARBA00023054"/>
    </source>
</evidence>
<feature type="region of interest" description="Disordered" evidence="12">
    <location>
        <begin position="1885"/>
        <end position="1917"/>
    </location>
</feature>
<dbReference type="GO" id="GO:0098609">
    <property type="term" value="P:cell-cell adhesion"/>
    <property type="evidence" value="ECO:0007669"/>
    <property type="project" value="TreeGrafter"/>
</dbReference>
<evidence type="ECO:0000256" key="5">
    <source>
        <dbReference type="ARBA" id="ARBA00022553"/>
    </source>
</evidence>
<dbReference type="GO" id="GO:0005882">
    <property type="term" value="C:intermediate filament"/>
    <property type="evidence" value="ECO:0007669"/>
    <property type="project" value="TreeGrafter"/>
</dbReference>
<dbReference type="FunFam" id="3.90.1290.10:FF:000002">
    <property type="entry name" value="Plectin a"/>
    <property type="match status" value="1"/>
</dbReference>
<sequence length="1935" mass="220315">MLMKVELEQKSDVMRAMDRELSDTMSLNSEVGQSCPKCELDLSKYSELVGQTSDRWRRLHGQIDNRLLELGKHGQELSQYHKNSSSLSTWINNTRQRQDALQGGKFDDVTVLMEHLNQQKALNCEIKGKREQVEDVVKDASTCAASIKDYELQLASYSAGLETLLNIPIKRTMLQSPATIIMEEASDLQVHYIELLARSNDYYKFLGVMLKNMEELKMRNTRIDLLEEELRLLREGMDDTNQKNQSLADALAKYELELSQSKDKLLSMEEVKMSQAIECSAARENLSTTADEVADLNDRLARLTKQLEEEQRRRRLLEETYTSQQEEYELIIRKRQKELEEVSWAKVDIEKTIKDKEREIERLRMELDDEALRKREREAELSKVRNQYSQEISNLKETYESEIHVTKTHILKMSSQKDEDSLALQLQYERLVSEKRDLEDELKRLRLSMSEVEELRRRSEEELRQQKSAGTEESRNRKELVVQIETIVKERNEDHLRHKEALAGINRTLQDKNKEIALLTQNLEEECRKRRALEAEISSIKQVQIDLKTRYESSLQIINKLKVSEEEVSVVRVELAKQSSERSKAEKSVVGLQSRIKDLQKMFEAAEAESEAHKKTAFEEANRRKRVESELERVKVSFKEHTTTISVLKKQQEETTSMGRRSEQELKNLQDNLDKSLRDHKATTEKLIQLSAELKALQQQLVQEQARVREANLRNETLYKTIEEKSKLLNDNATEIEKLQSLTQNLTKERLKLEEEVRALRQERDELKNSNESSSRETIDQISSLRLQLQSSSKVSLEYKGLIEELSREREKLKLEIEKIQKQALETSGMIQESQAHYDVVLKQRDSLQLKIKLIEQEKLKMQQYGEELSRVKVTLESELRLKQRLQEENNQIRKDFEYWKSQYELKESLVRQHESEKGKMEKDRDSLRMEVERLLSELKLVEERYKIKLQSTETEMRDLASLRDSLEAELRKLRQRPDAYSRQTQTEGDTVDAGALLFDGIRRKVTAHQLCDCGIIDKVTLGKLLKGEKTVPEVALNIRVNLKGTGVIAGVDGPEGRMSFTELRNKELLTPESASKLLEAQAATGFIIDPRANEKMSVDVAVTKHLVDFKDRDMLLTAENACTGFKDPASGKFLSAGQAMKKGWIDRESVLRLLQAQECVGGIIDPVLSVFLPKDAALDRDLIDEELYSALNKKPRCYIDPATEEKTGYVDLKKKCRTDSATGLLLLPAPEKPITVKGLRRQVSVNELVESQLLEPSDVDKLRQGKLSSEDIEIRLRQYLQGSTCIAGIFDEANDRIMPIYQAMKEGLLRPGSTLELLEAQAASGFVIDPINNLYLTVEEACKKGLFNKEYKQKLLSAERAVTGYKDPETGKLISLFQAIDMGLIEKGHGIRLLEAQIASGGIIDPKYSHRIDVDVAYKRGYFDKEMNDILCDDGDDTKGFFDPNTQENLTYLQLKSRCITDKSTGLVLLPIKDKKKQQSTQKNTLRKRRVVIVDPDTNKEMTVKEAYDKQLIDYETFLELSGQECEWEEITITAGDGTKRYIIIDRKTGIQYDIEDSLEKGLIDRASYEKYRSGALTLTQFADTITSKARPERPVTSTSTDSAFSSSSAGHASLAKDTSPAQYTSSIKSTSSAQHTSSTQYTSSTQQHTSSTQYSSSTQLAPPSPTTLKHIASVSITLASASEVLDEQSPVAAIFDSEKLEKISIAEALDRGLLDSITAQRLLEAQACTGGIINHTSGKRLSVQEAARQGIIGDEMATRLKPAQKAYLGFEDVKTKRKMSAVEAMKERWLPYEAGQRFLEFQYVTGGLIDPEVCQRRTIEDVIQRGWLDGRAAQKLQDTRHHTKNLTCPKTKLKISYKEAMDNCMVEEDSGLKMLQATSVSSKGISSPYNVSSAPGSKSSSRTGSRSGSRRGSVDMSSRYTYSYASFSSRSVS</sequence>
<keyword evidence="7" id="KW-0965">Cell junction</keyword>
<evidence type="ECO:0000256" key="12">
    <source>
        <dbReference type="SAM" id="MobiDB-lite"/>
    </source>
</evidence>
<dbReference type="Gene3D" id="3.30.160.780">
    <property type="match status" value="1"/>
</dbReference>
<accession>A0AAD7S3U3</accession>
<dbReference type="EMBL" id="JAINUG010000116">
    <property type="protein sequence ID" value="KAJ8395423.1"/>
    <property type="molecule type" value="Genomic_DNA"/>
</dbReference>
<feature type="compositionally biased region" description="Low complexity" evidence="12">
    <location>
        <begin position="1894"/>
        <end position="1917"/>
    </location>
</feature>
<keyword evidence="8 11" id="KW-0175">Coiled coil</keyword>
<dbReference type="GO" id="GO:0005737">
    <property type="term" value="C:cytoplasm"/>
    <property type="evidence" value="ECO:0007669"/>
    <property type="project" value="TreeGrafter"/>
</dbReference>
<dbReference type="GO" id="GO:0002934">
    <property type="term" value="P:desmosome organization"/>
    <property type="evidence" value="ECO:0007669"/>
    <property type="project" value="UniProtKB-ARBA"/>
</dbReference>
<feature type="coiled-coil region" evidence="11">
    <location>
        <begin position="502"/>
        <end position="543"/>
    </location>
</feature>
<comment type="caution">
    <text evidence="13">The sequence shown here is derived from an EMBL/GenBank/DDBJ whole genome shotgun (WGS) entry which is preliminary data.</text>
</comment>
<keyword evidence="4" id="KW-1003">Cell membrane</keyword>
<dbReference type="InterPro" id="IPR001101">
    <property type="entry name" value="Plectin_repeat"/>
</dbReference>
<dbReference type="GO" id="GO:0030057">
    <property type="term" value="C:desmosome"/>
    <property type="evidence" value="ECO:0007669"/>
    <property type="project" value="UniProtKB-SubCell"/>
</dbReference>
<evidence type="ECO:0000256" key="4">
    <source>
        <dbReference type="ARBA" id="ARBA00022475"/>
    </source>
</evidence>
<gene>
    <name evidence="13" type="ORF">AAFF_G00031570</name>
</gene>
<feature type="region of interest" description="Disordered" evidence="12">
    <location>
        <begin position="1589"/>
        <end position="1668"/>
    </location>
</feature>
<evidence type="ECO:0000256" key="11">
    <source>
        <dbReference type="SAM" id="Coils"/>
    </source>
</evidence>
<organism evidence="13 14">
    <name type="scientific">Aldrovandia affinis</name>
    <dbReference type="NCBI Taxonomy" id="143900"/>
    <lineage>
        <taxon>Eukaryota</taxon>
        <taxon>Metazoa</taxon>
        <taxon>Chordata</taxon>
        <taxon>Craniata</taxon>
        <taxon>Vertebrata</taxon>
        <taxon>Euteleostomi</taxon>
        <taxon>Actinopterygii</taxon>
        <taxon>Neopterygii</taxon>
        <taxon>Teleostei</taxon>
        <taxon>Notacanthiformes</taxon>
        <taxon>Halosauridae</taxon>
        <taxon>Aldrovandia</taxon>
    </lineage>
</organism>
<dbReference type="GO" id="GO:0045104">
    <property type="term" value="P:intermediate filament cytoskeleton organization"/>
    <property type="evidence" value="ECO:0007669"/>
    <property type="project" value="InterPro"/>
</dbReference>
<evidence type="ECO:0000256" key="6">
    <source>
        <dbReference type="ARBA" id="ARBA00022737"/>
    </source>
</evidence>
<dbReference type="InterPro" id="IPR043197">
    <property type="entry name" value="Plakin"/>
</dbReference>
<feature type="coiled-coil region" evidence="11">
    <location>
        <begin position="582"/>
        <end position="616"/>
    </location>
</feature>
<dbReference type="GO" id="GO:0014704">
    <property type="term" value="C:intercalated disc"/>
    <property type="evidence" value="ECO:0007669"/>
    <property type="project" value="TreeGrafter"/>
</dbReference>
<proteinExistence type="inferred from homology"/>
<dbReference type="GO" id="GO:0060047">
    <property type="term" value="P:heart contraction"/>
    <property type="evidence" value="ECO:0007669"/>
    <property type="project" value="UniProtKB-ARBA"/>
</dbReference>
<comment type="subcellular location">
    <subcellularLocation>
        <location evidence="2">Cell junction</location>
        <location evidence="2">Desmosome</location>
    </subcellularLocation>
    <subcellularLocation>
        <location evidence="1">Cell membrane</location>
    </subcellularLocation>
</comment>
<dbReference type="Pfam" id="PF00681">
    <property type="entry name" value="Plectin"/>
    <property type="match status" value="8"/>
</dbReference>
<dbReference type="SMART" id="SM00250">
    <property type="entry name" value="PLEC"/>
    <property type="match status" value="17"/>
</dbReference>
<dbReference type="SUPFAM" id="SSF46966">
    <property type="entry name" value="Spectrin repeat"/>
    <property type="match status" value="1"/>
</dbReference>
<dbReference type="Gene3D" id="1.20.58.60">
    <property type="match status" value="1"/>
</dbReference>
<dbReference type="GO" id="GO:0005886">
    <property type="term" value="C:plasma membrane"/>
    <property type="evidence" value="ECO:0007669"/>
    <property type="project" value="UniProtKB-SubCell"/>
</dbReference>
<comment type="function">
    <text evidence="10">Involved in the organization of desmosome cell-cell junctions. Of particular importance in cell adhesion in the skin and during cardiac development. May also play a role in the regulation of Wnt, TGF-beta and Hippo signaling pathways.</text>
</comment>
<evidence type="ECO:0000313" key="13">
    <source>
        <dbReference type="EMBL" id="KAJ8395423.1"/>
    </source>
</evidence>
<dbReference type="Gene3D" id="3.90.1290.10">
    <property type="entry name" value="Plakin repeat"/>
    <property type="match status" value="3"/>
</dbReference>
<keyword evidence="6" id="KW-0677">Repeat</keyword>
<evidence type="ECO:0000256" key="1">
    <source>
        <dbReference type="ARBA" id="ARBA00004236"/>
    </source>
</evidence>